<comment type="function">
    <text evidence="2">Functions as an E3 ubiquitin ligase.</text>
</comment>
<evidence type="ECO:0000313" key="10">
    <source>
        <dbReference type="EMBL" id="KAK6936826.1"/>
    </source>
</evidence>
<dbReference type="AlphaFoldDB" id="A0AAN8ZG65"/>
<evidence type="ECO:0000256" key="3">
    <source>
        <dbReference type="ARBA" id="ARBA00004906"/>
    </source>
</evidence>
<dbReference type="EC" id="2.3.2.27" evidence="4"/>
<proteinExistence type="predicted"/>
<dbReference type="Gene3D" id="3.40.50.620">
    <property type="entry name" value="HUPs"/>
    <property type="match status" value="1"/>
</dbReference>
<dbReference type="SUPFAM" id="SSF56112">
    <property type="entry name" value="Protein kinase-like (PK-like)"/>
    <property type="match status" value="1"/>
</dbReference>
<evidence type="ECO:0000256" key="5">
    <source>
        <dbReference type="ARBA" id="ARBA00022679"/>
    </source>
</evidence>
<sequence length="873" mass="98158">METVKRDEEESNLDVDNTVFVAVGKNVKESKSLLSWAVENFAGKKFCVLHVHQPKQLLSLTGEKLSASKLKQQALNAFQQFERQKLQKLLNEYLLFLAQAGVKAEKIWIDMDNIEKGIVHIVSHHGIKWLVMGAGADKHQSMKMEGLKSKKAVFVCQQAPASCHIWFSSRGCLIFTRDGELYATTIDTASPQLLLNSEMGTEQSDHVNPKSVRSRQTSMATRDPDFDLLYRSKSFSIGSYGMSIKASSCPEGTGEPMVLQSHADAEKLATEWDGIFRSSRPVCSRHSTSSKSRVASRSKSALFLRDGTKDYDSRPTSLCESGNSSNHSSAVILLEEGTRGQASSEIYDRLEKARTNAESSKKKAFEESMKRWEAEENARDALLKAKSSEFLLSRELERRKEMEEVLAREKQDLEKIKLQNDNFMKEIQIVRSQKSELENQLLNTKCAVNELEEKIVSAVELLITFKEQRDKLKAEHENAVREAMRLKALAGGNTRSLCEAELFAFTFTEINESTGYLDLSRKISEGMDGVVYRGFLRHMDVAIKMLPSDASFSPLRFRYEVEVLSRVRHPNLVSLLGACPETRSIIYEYLINGSLEDQLSSRGRRAPLAWQTRTQIAADMCSALLFLHSNKPCIIHGKLKPGKILLDANFTAKVGDFGTSSLMPQDENSTYNTLQNDANNCPIPNMYLDPEYIHSGELTPQSDVYSFGVILLQLITGRAALGIVRDVKCALEKDNLDVVVDSSAGNWPLDQAKQLAYLALRCCEERKSNRPDLESEVRPVLELMKESCNDMELSSGSKENRRAPSHFLCPIYQEVMKDPQIAADGYTYEAEAIRGWFNSGRNTSPMTNLKLPKCDLIPNNSLYYAIQEWLQSS</sequence>
<dbReference type="GO" id="GO:0061630">
    <property type="term" value="F:ubiquitin protein ligase activity"/>
    <property type="evidence" value="ECO:0007669"/>
    <property type="project" value="UniProtKB-EC"/>
</dbReference>
<dbReference type="PANTHER" id="PTHR45647">
    <property type="entry name" value="OS02G0152300 PROTEIN"/>
    <property type="match status" value="1"/>
</dbReference>
<accession>A0AAN8ZG65</accession>
<dbReference type="Pfam" id="PF04564">
    <property type="entry name" value="U-box"/>
    <property type="match status" value="1"/>
</dbReference>
<dbReference type="InterPro" id="IPR001245">
    <property type="entry name" value="Ser-Thr/Tyr_kinase_cat_dom"/>
</dbReference>
<evidence type="ECO:0000259" key="9">
    <source>
        <dbReference type="PROSITE" id="PS51698"/>
    </source>
</evidence>
<dbReference type="GO" id="GO:0005524">
    <property type="term" value="F:ATP binding"/>
    <property type="evidence" value="ECO:0007669"/>
    <property type="project" value="InterPro"/>
</dbReference>
<dbReference type="PROSITE" id="PS50011">
    <property type="entry name" value="PROTEIN_KINASE_DOM"/>
    <property type="match status" value="1"/>
</dbReference>
<dbReference type="CDD" id="cd16655">
    <property type="entry name" value="RING-Ubox_WDSUB1-like"/>
    <property type="match status" value="1"/>
</dbReference>
<evidence type="ECO:0000256" key="2">
    <source>
        <dbReference type="ARBA" id="ARBA00003861"/>
    </source>
</evidence>
<evidence type="ECO:0000259" key="8">
    <source>
        <dbReference type="PROSITE" id="PS50011"/>
    </source>
</evidence>
<dbReference type="GO" id="GO:0016567">
    <property type="term" value="P:protein ubiquitination"/>
    <property type="evidence" value="ECO:0007669"/>
    <property type="project" value="InterPro"/>
</dbReference>
<gene>
    <name evidence="10" type="ORF">RJ641_033856</name>
</gene>
<dbReference type="InterPro" id="IPR003613">
    <property type="entry name" value="Ubox_domain"/>
</dbReference>
<dbReference type="InterPro" id="IPR013083">
    <property type="entry name" value="Znf_RING/FYVE/PHD"/>
</dbReference>
<evidence type="ECO:0000256" key="4">
    <source>
        <dbReference type="ARBA" id="ARBA00012483"/>
    </source>
</evidence>
<dbReference type="InterPro" id="IPR011009">
    <property type="entry name" value="Kinase-like_dom_sf"/>
</dbReference>
<keyword evidence="10" id="KW-0418">Kinase</keyword>
<name>A0AAN8ZG65_9MAGN</name>
<evidence type="ECO:0000256" key="1">
    <source>
        <dbReference type="ARBA" id="ARBA00000900"/>
    </source>
</evidence>
<keyword evidence="11" id="KW-1185">Reference proteome</keyword>
<dbReference type="InterPro" id="IPR051348">
    <property type="entry name" value="U-box_ubiquitin_ligases"/>
</dbReference>
<dbReference type="InterPro" id="IPR000719">
    <property type="entry name" value="Prot_kinase_dom"/>
</dbReference>
<feature type="domain" description="Protein kinase" evidence="8">
    <location>
        <begin position="517"/>
        <end position="781"/>
    </location>
</feature>
<dbReference type="Gene3D" id="3.30.40.10">
    <property type="entry name" value="Zinc/RING finger domain, C3HC4 (zinc finger)"/>
    <property type="match status" value="1"/>
</dbReference>
<protein>
    <recommendedName>
        <fullName evidence="4">RING-type E3 ubiquitin transferase</fullName>
        <ecNumber evidence="4">2.3.2.27</ecNumber>
    </recommendedName>
</protein>
<dbReference type="EMBL" id="JBAMMX010000007">
    <property type="protein sequence ID" value="KAK6936826.1"/>
    <property type="molecule type" value="Genomic_DNA"/>
</dbReference>
<keyword evidence="5" id="KW-0808">Transferase</keyword>
<keyword evidence="6" id="KW-0833">Ubl conjugation pathway</keyword>
<dbReference type="Pfam" id="PF07714">
    <property type="entry name" value="PK_Tyr_Ser-Thr"/>
    <property type="match status" value="1"/>
</dbReference>
<reference evidence="10 11" key="1">
    <citation type="submission" date="2023-12" db="EMBL/GenBank/DDBJ databases">
        <title>A high-quality genome assembly for Dillenia turbinata (Dilleniales).</title>
        <authorList>
            <person name="Chanderbali A."/>
        </authorList>
    </citation>
    <scope>NUCLEOTIDE SEQUENCE [LARGE SCALE GENOMIC DNA]</scope>
    <source>
        <strain evidence="10">LSX21</strain>
        <tissue evidence="10">Leaf</tissue>
    </source>
</reference>
<dbReference type="PANTHER" id="PTHR45647:SF22">
    <property type="entry name" value="U-BOX DOMAIN-CONTAINING PROTEIN 32"/>
    <property type="match status" value="1"/>
</dbReference>
<dbReference type="SUPFAM" id="SSF52402">
    <property type="entry name" value="Adenine nucleotide alpha hydrolases-like"/>
    <property type="match status" value="1"/>
</dbReference>
<dbReference type="Gene3D" id="1.10.510.10">
    <property type="entry name" value="Transferase(Phosphotransferase) domain 1"/>
    <property type="match status" value="1"/>
</dbReference>
<dbReference type="SMART" id="SM00504">
    <property type="entry name" value="Ubox"/>
    <property type="match status" value="1"/>
</dbReference>
<organism evidence="10 11">
    <name type="scientific">Dillenia turbinata</name>
    <dbReference type="NCBI Taxonomy" id="194707"/>
    <lineage>
        <taxon>Eukaryota</taxon>
        <taxon>Viridiplantae</taxon>
        <taxon>Streptophyta</taxon>
        <taxon>Embryophyta</taxon>
        <taxon>Tracheophyta</taxon>
        <taxon>Spermatophyta</taxon>
        <taxon>Magnoliopsida</taxon>
        <taxon>eudicotyledons</taxon>
        <taxon>Gunneridae</taxon>
        <taxon>Pentapetalae</taxon>
        <taxon>Dilleniales</taxon>
        <taxon>Dilleniaceae</taxon>
        <taxon>Dillenia</taxon>
    </lineage>
</organism>
<comment type="caution">
    <text evidence="10">The sequence shown here is derived from an EMBL/GenBank/DDBJ whole genome shotgun (WGS) entry which is preliminary data.</text>
</comment>
<evidence type="ECO:0000256" key="7">
    <source>
        <dbReference type="SAM" id="Coils"/>
    </source>
</evidence>
<keyword evidence="7" id="KW-0175">Coiled coil</keyword>
<dbReference type="Proteomes" id="UP001370490">
    <property type="component" value="Unassembled WGS sequence"/>
</dbReference>
<feature type="coiled-coil region" evidence="7">
    <location>
        <begin position="392"/>
        <end position="489"/>
    </location>
</feature>
<feature type="domain" description="U-box" evidence="9">
    <location>
        <begin position="802"/>
        <end position="873"/>
    </location>
</feature>
<comment type="catalytic activity">
    <reaction evidence="1">
        <text>S-ubiquitinyl-[E2 ubiquitin-conjugating enzyme]-L-cysteine + [acceptor protein]-L-lysine = [E2 ubiquitin-conjugating enzyme]-L-cysteine + N(6)-ubiquitinyl-[acceptor protein]-L-lysine.</text>
        <dbReference type="EC" id="2.3.2.27"/>
    </reaction>
</comment>
<dbReference type="GO" id="GO:0004672">
    <property type="term" value="F:protein kinase activity"/>
    <property type="evidence" value="ECO:0007669"/>
    <property type="project" value="InterPro"/>
</dbReference>
<evidence type="ECO:0000313" key="11">
    <source>
        <dbReference type="Proteomes" id="UP001370490"/>
    </source>
</evidence>
<dbReference type="SUPFAM" id="SSF57850">
    <property type="entry name" value="RING/U-box"/>
    <property type="match status" value="1"/>
</dbReference>
<dbReference type="InterPro" id="IPR014729">
    <property type="entry name" value="Rossmann-like_a/b/a_fold"/>
</dbReference>
<comment type="pathway">
    <text evidence="3">Protein modification; protein ubiquitination.</text>
</comment>
<evidence type="ECO:0000256" key="6">
    <source>
        <dbReference type="ARBA" id="ARBA00022786"/>
    </source>
</evidence>
<dbReference type="PROSITE" id="PS51698">
    <property type="entry name" value="U_BOX"/>
    <property type="match status" value="1"/>
</dbReference>
<dbReference type="CDD" id="cd01989">
    <property type="entry name" value="USP_STK_Ubox_N"/>
    <property type="match status" value="1"/>
</dbReference>